<protein>
    <submittedName>
        <fullName evidence="1">2,3-diaminopropionate biosynthesis protein SbnB</fullName>
    </submittedName>
</protein>
<dbReference type="EMBL" id="DMAI01000308">
    <property type="protein sequence ID" value="HAE49479.1"/>
    <property type="molecule type" value="Genomic_DNA"/>
</dbReference>
<evidence type="ECO:0000313" key="1">
    <source>
        <dbReference type="EMBL" id="HAE49479.1"/>
    </source>
</evidence>
<dbReference type="Gene3D" id="3.40.50.720">
    <property type="entry name" value="NAD(P)-binding Rossmann-like Domain"/>
    <property type="match status" value="1"/>
</dbReference>
<dbReference type="GO" id="GO:0005737">
    <property type="term" value="C:cytoplasm"/>
    <property type="evidence" value="ECO:0007669"/>
    <property type="project" value="TreeGrafter"/>
</dbReference>
<dbReference type="Gene3D" id="3.30.1780.10">
    <property type="entry name" value="ornithine cyclodeaminase, domain 1"/>
    <property type="match status" value="1"/>
</dbReference>
<proteinExistence type="predicted"/>
<name>A0A3B9IQJ9_9PROT</name>
<dbReference type="InterPro" id="IPR036291">
    <property type="entry name" value="NAD(P)-bd_dom_sf"/>
</dbReference>
<dbReference type="InterPro" id="IPR023866">
    <property type="entry name" value="SbnB"/>
</dbReference>
<dbReference type="Pfam" id="PF02423">
    <property type="entry name" value="OCD_Mu_crystall"/>
    <property type="match status" value="1"/>
</dbReference>
<sequence length="345" mass="36345">MTDRMLQPAPFTVIGAEAVRRALAARPDHLVALVRDTYLAHDAGLTVNPDSYFLRFPDRPGDRIIALPAAIGGDDPVSGIKWIASFPGNLSRGIDRASAVLVLNDAGTGYPVACLESSIISAARTAASAVLGAELLHGPEKRARQVAVIGTGPIARAITDMLFATGWQAGELVAHDLDLARATAFADAIGLRRRIPTRATADIAAAISQADLVIFATTAGRPHVLDAGLFAHAPTVLHISLRDLGPEVILSAWNLVDDVDHALKADTSLHLVEKARGDRGFVAGTIADAVHGRIVPDRSRPRIFSPFGMGILDLALGLDVWKTVTDQGGGVVVPDFFPRTATLGL</sequence>
<gene>
    <name evidence="1" type="ORF">DCK97_18850</name>
</gene>
<dbReference type="GO" id="GO:0016639">
    <property type="term" value="F:oxidoreductase activity, acting on the CH-NH2 group of donors, NAD or NADP as acceptor"/>
    <property type="evidence" value="ECO:0007669"/>
    <property type="project" value="InterPro"/>
</dbReference>
<dbReference type="NCBIfam" id="TIGR03944">
    <property type="entry name" value="dehyd_SbnB_fam"/>
    <property type="match status" value="1"/>
</dbReference>
<dbReference type="InterPro" id="IPR023401">
    <property type="entry name" value="ODC_N"/>
</dbReference>
<dbReference type="PANTHER" id="PTHR13812">
    <property type="entry name" value="KETIMINE REDUCTASE MU-CRYSTALLIN"/>
    <property type="match status" value="1"/>
</dbReference>
<accession>A0A3B9IQJ9</accession>
<dbReference type="AlphaFoldDB" id="A0A3B9IQJ9"/>
<comment type="caution">
    <text evidence="1">The sequence shown here is derived from an EMBL/GenBank/DDBJ whole genome shotgun (WGS) entry which is preliminary data.</text>
</comment>
<dbReference type="Proteomes" id="UP000257706">
    <property type="component" value="Unassembled WGS sequence"/>
</dbReference>
<dbReference type="GO" id="GO:0019290">
    <property type="term" value="P:siderophore biosynthetic process"/>
    <property type="evidence" value="ECO:0007669"/>
    <property type="project" value="InterPro"/>
</dbReference>
<dbReference type="PANTHER" id="PTHR13812:SF19">
    <property type="entry name" value="KETIMINE REDUCTASE MU-CRYSTALLIN"/>
    <property type="match status" value="1"/>
</dbReference>
<evidence type="ECO:0000313" key="2">
    <source>
        <dbReference type="Proteomes" id="UP000257706"/>
    </source>
</evidence>
<dbReference type="PIRSF" id="PIRSF001439">
    <property type="entry name" value="CryM"/>
    <property type="match status" value="1"/>
</dbReference>
<dbReference type="SUPFAM" id="SSF51735">
    <property type="entry name" value="NAD(P)-binding Rossmann-fold domains"/>
    <property type="match status" value="1"/>
</dbReference>
<organism evidence="1 2">
    <name type="scientific">Tistrella mobilis</name>
    <dbReference type="NCBI Taxonomy" id="171437"/>
    <lineage>
        <taxon>Bacteria</taxon>
        <taxon>Pseudomonadati</taxon>
        <taxon>Pseudomonadota</taxon>
        <taxon>Alphaproteobacteria</taxon>
        <taxon>Geminicoccales</taxon>
        <taxon>Geminicoccaceae</taxon>
        <taxon>Tistrella</taxon>
    </lineage>
</organism>
<dbReference type="InterPro" id="IPR003462">
    <property type="entry name" value="ODC_Mu_crystall"/>
</dbReference>
<reference evidence="1 2" key="1">
    <citation type="journal article" date="2018" name="Nat. Biotechnol.">
        <title>A standardized bacterial taxonomy based on genome phylogeny substantially revises the tree of life.</title>
        <authorList>
            <person name="Parks D.H."/>
            <person name="Chuvochina M."/>
            <person name="Waite D.W."/>
            <person name="Rinke C."/>
            <person name="Skarshewski A."/>
            <person name="Chaumeil P.A."/>
            <person name="Hugenholtz P."/>
        </authorList>
    </citation>
    <scope>NUCLEOTIDE SEQUENCE [LARGE SCALE GENOMIC DNA]</scope>
    <source>
        <strain evidence="1">UBA8739</strain>
    </source>
</reference>